<organism evidence="7 8">
    <name type="scientific">Tegillarca granosa</name>
    <name type="common">Malaysian cockle</name>
    <name type="synonym">Anadara granosa</name>
    <dbReference type="NCBI Taxonomy" id="220873"/>
    <lineage>
        <taxon>Eukaryota</taxon>
        <taxon>Metazoa</taxon>
        <taxon>Spiralia</taxon>
        <taxon>Lophotrochozoa</taxon>
        <taxon>Mollusca</taxon>
        <taxon>Bivalvia</taxon>
        <taxon>Autobranchia</taxon>
        <taxon>Pteriomorphia</taxon>
        <taxon>Arcoida</taxon>
        <taxon>Arcoidea</taxon>
        <taxon>Arcidae</taxon>
        <taxon>Tegillarca</taxon>
    </lineage>
</organism>
<feature type="compositionally biased region" description="Basic and acidic residues" evidence="5">
    <location>
        <begin position="137"/>
        <end position="150"/>
    </location>
</feature>
<feature type="compositionally biased region" description="Polar residues" evidence="5">
    <location>
        <begin position="207"/>
        <end position="216"/>
    </location>
</feature>
<keyword evidence="1" id="KW-0343">GTPase activation</keyword>
<evidence type="ECO:0000313" key="8">
    <source>
        <dbReference type="Proteomes" id="UP001217089"/>
    </source>
</evidence>
<keyword evidence="4" id="KW-0862">Zinc</keyword>
<dbReference type="Proteomes" id="UP001217089">
    <property type="component" value="Unassembled WGS sequence"/>
</dbReference>
<feature type="compositionally biased region" description="Polar residues" evidence="5">
    <location>
        <begin position="310"/>
        <end position="320"/>
    </location>
</feature>
<dbReference type="PANTHER" id="PTHR46395">
    <property type="entry name" value="ADP-RIBOSYLATION FACTOR GTPASE-ACTIVATING PROTEIN 1"/>
    <property type="match status" value="1"/>
</dbReference>
<evidence type="ECO:0000313" key="7">
    <source>
        <dbReference type="EMBL" id="KAJ8305896.1"/>
    </source>
</evidence>
<feature type="compositionally biased region" description="Polar residues" evidence="5">
    <location>
        <begin position="283"/>
        <end position="294"/>
    </location>
</feature>
<feature type="compositionally biased region" description="Acidic residues" evidence="5">
    <location>
        <begin position="298"/>
        <end position="307"/>
    </location>
</feature>
<sequence length="320" mass="35512">MYSWQLLIVLTKTWIYFKLVVMFVYLQATKVATVATKKTKEFGQSVNETVIKPTKDKKASFWKTYQLSMSNFASKVKEGTLINDVGTSMSGFASKISAASAKGWTGFQSLWGDQKTTLSSVDTSPGEKSSLLTGKGSPDHKDPSKNRLLSEDDDSWDGWGGEDWKDKNSPDSPGSTPEKKKPTKKEESFDTGNDDELEAWLNDDTPLHSSKVSSKNDGWDSWNEPEKKTKSKKSSQSNQKKSSKVTSNANDGWNDVDWGNNKISSPNKQNEPLVGNLVDLSEDTTTSANENSGWDNEVWADEDDEWQSLDIGSSESSKLK</sequence>
<comment type="caution">
    <text evidence="7">The sequence shown here is derived from an EMBL/GenBank/DDBJ whole genome shotgun (WGS) entry which is preliminary data.</text>
</comment>
<evidence type="ECO:0000256" key="1">
    <source>
        <dbReference type="ARBA" id="ARBA00022468"/>
    </source>
</evidence>
<accession>A0ABQ9END4</accession>
<evidence type="ECO:0000256" key="2">
    <source>
        <dbReference type="ARBA" id="ARBA00022723"/>
    </source>
</evidence>
<dbReference type="EMBL" id="JARBDR010000813">
    <property type="protein sequence ID" value="KAJ8305896.1"/>
    <property type="molecule type" value="Genomic_DNA"/>
</dbReference>
<feature type="compositionally biased region" description="Polar residues" evidence="5">
    <location>
        <begin position="116"/>
        <end position="132"/>
    </location>
</feature>
<keyword evidence="6" id="KW-0812">Transmembrane</keyword>
<evidence type="ECO:0000256" key="3">
    <source>
        <dbReference type="ARBA" id="ARBA00022771"/>
    </source>
</evidence>
<keyword evidence="6" id="KW-1133">Transmembrane helix</keyword>
<reference evidence="7 8" key="1">
    <citation type="submission" date="2022-12" db="EMBL/GenBank/DDBJ databases">
        <title>Chromosome-level genome of Tegillarca granosa.</title>
        <authorList>
            <person name="Kim J."/>
        </authorList>
    </citation>
    <scope>NUCLEOTIDE SEQUENCE [LARGE SCALE GENOMIC DNA]</scope>
    <source>
        <strain evidence="7">Teg-2019</strain>
        <tissue evidence="7">Adductor muscle</tissue>
    </source>
</reference>
<feature type="compositionally biased region" description="Low complexity" evidence="5">
    <location>
        <begin position="234"/>
        <end position="261"/>
    </location>
</feature>
<evidence type="ECO:0000256" key="6">
    <source>
        <dbReference type="SAM" id="Phobius"/>
    </source>
</evidence>
<feature type="transmembrane region" description="Helical" evidence="6">
    <location>
        <begin position="6"/>
        <end position="28"/>
    </location>
</feature>
<keyword evidence="2" id="KW-0479">Metal-binding</keyword>
<evidence type="ECO:0000256" key="4">
    <source>
        <dbReference type="ARBA" id="ARBA00022833"/>
    </source>
</evidence>
<name>A0ABQ9END4_TEGGR</name>
<proteinExistence type="predicted"/>
<dbReference type="PANTHER" id="PTHR46395:SF1">
    <property type="entry name" value="ADP-RIBOSYLATION FACTOR GTPASE-ACTIVATING PROTEIN 1"/>
    <property type="match status" value="1"/>
</dbReference>
<feature type="region of interest" description="Disordered" evidence="5">
    <location>
        <begin position="116"/>
        <end position="320"/>
    </location>
</feature>
<gene>
    <name evidence="7" type="ORF">KUTeg_016441</name>
</gene>
<feature type="compositionally biased region" description="Basic and acidic residues" evidence="5">
    <location>
        <begin position="177"/>
        <end position="188"/>
    </location>
</feature>
<keyword evidence="8" id="KW-1185">Reference proteome</keyword>
<keyword evidence="3" id="KW-0863">Zinc-finger</keyword>
<evidence type="ECO:0000256" key="5">
    <source>
        <dbReference type="SAM" id="MobiDB-lite"/>
    </source>
</evidence>
<protein>
    <submittedName>
        <fullName evidence="7">Uncharacterized protein</fullName>
    </submittedName>
</protein>
<keyword evidence="6" id="KW-0472">Membrane</keyword>